<evidence type="ECO:0000313" key="3">
    <source>
        <dbReference type="Proteomes" id="UP000215127"/>
    </source>
</evidence>
<evidence type="ECO:0000313" key="2">
    <source>
        <dbReference type="EMBL" id="SMQ46198.1"/>
    </source>
</evidence>
<feature type="chain" id="PRO_5013072849" evidence="1">
    <location>
        <begin position="21"/>
        <end position="109"/>
    </location>
</feature>
<evidence type="ECO:0000256" key="1">
    <source>
        <dbReference type="SAM" id="SignalP"/>
    </source>
</evidence>
<name>A0A1X7RFL7_ZYMT9</name>
<dbReference type="EMBL" id="LT853692">
    <property type="protein sequence ID" value="SMQ46198.1"/>
    <property type="molecule type" value="Genomic_DNA"/>
</dbReference>
<dbReference type="Proteomes" id="UP000215127">
    <property type="component" value="Chromosome 1"/>
</dbReference>
<protein>
    <submittedName>
        <fullName evidence="2">Uncharacterized protein</fullName>
    </submittedName>
</protein>
<keyword evidence="3" id="KW-1185">Reference proteome</keyword>
<sequence length="109" mass="11697">MKGLFAVLAAAAVGPAFVSAQSRTHCVCQNGPQSPNAGPLHANNDATEAACKKWGGEAFTEYFPPYTQDDTTEFCTDNSCIDQPTFVRYCKLYGAHGPENCWGSDCNPN</sequence>
<feature type="signal peptide" evidence="1">
    <location>
        <begin position="1"/>
        <end position="20"/>
    </location>
</feature>
<dbReference type="AlphaFoldDB" id="A0A1X7RFL7"/>
<organism evidence="2 3">
    <name type="scientific">Zymoseptoria tritici (strain ST99CH_3D7)</name>
    <dbReference type="NCBI Taxonomy" id="1276538"/>
    <lineage>
        <taxon>Eukaryota</taxon>
        <taxon>Fungi</taxon>
        <taxon>Dikarya</taxon>
        <taxon>Ascomycota</taxon>
        <taxon>Pezizomycotina</taxon>
        <taxon>Dothideomycetes</taxon>
        <taxon>Dothideomycetidae</taxon>
        <taxon>Mycosphaerellales</taxon>
        <taxon>Mycosphaerellaceae</taxon>
        <taxon>Zymoseptoria</taxon>
    </lineage>
</organism>
<reference evidence="2 3" key="1">
    <citation type="submission" date="2016-06" db="EMBL/GenBank/DDBJ databases">
        <authorList>
            <person name="Kjaerup R.B."/>
            <person name="Dalgaard T.S."/>
            <person name="Juul-Madsen H.R."/>
        </authorList>
    </citation>
    <scope>NUCLEOTIDE SEQUENCE [LARGE SCALE GENOMIC DNA]</scope>
</reference>
<keyword evidence="1" id="KW-0732">Signal</keyword>
<accession>A0A1X7RFL7</accession>
<gene>
    <name evidence="2" type="ORF">ZT3D7_G1343</name>
</gene>
<proteinExistence type="predicted"/>